<gene>
    <name evidence="2" type="ORF">WKV44_06425</name>
</gene>
<accession>A0ABU9UBY2</accession>
<name>A0ABU9UBY2_9SPIR</name>
<dbReference type="Proteomes" id="UP001466331">
    <property type="component" value="Unassembled WGS sequence"/>
</dbReference>
<dbReference type="PANTHER" id="PTHR12697:SF5">
    <property type="entry name" value="DEOXYHYPUSINE HYDROXYLASE"/>
    <property type="match status" value="1"/>
</dbReference>
<evidence type="ECO:0000256" key="1">
    <source>
        <dbReference type="SAM" id="Phobius"/>
    </source>
</evidence>
<evidence type="ECO:0000313" key="3">
    <source>
        <dbReference type="Proteomes" id="UP001466331"/>
    </source>
</evidence>
<dbReference type="SUPFAM" id="SSF48371">
    <property type="entry name" value="ARM repeat"/>
    <property type="match status" value="2"/>
</dbReference>
<organism evidence="2 3">
    <name type="scientific">Rarispira pelagica</name>
    <dbReference type="NCBI Taxonomy" id="3141764"/>
    <lineage>
        <taxon>Bacteria</taxon>
        <taxon>Pseudomonadati</taxon>
        <taxon>Spirochaetota</taxon>
        <taxon>Spirochaetia</taxon>
        <taxon>Winmispirales</taxon>
        <taxon>Winmispiraceae</taxon>
        <taxon>Rarispira</taxon>
    </lineage>
</organism>
<reference evidence="2 3" key="1">
    <citation type="submission" date="2024-03" db="EMBL/GenBank/DDBJ databases">
        <title>Ignisphaera cupida sp. nov., a hyperthermophilic hydrolytic archaeon from a hot spring of Kamchatka, and proposal of Ignisphaeraceae fam. nov.</title>
        <authorList>
            <person name="Podosokorskaya O.A."/>
            <person name="Elcheninov A.G."/>
            <person name="Maltseva A.I."/>
            <person name="Zayulina K.S."/>
            <person name="Novikov A."/>
            <person name="Merkel A.Y."/>
        </authorList>
    </citation>
    <scope>NUCLEOTIDE SEQUENCE [LARGE SCALE GENOMIC DNA]</scope>
    <source>
        <strain evidence="2 3">38H-sp</strain>
    </source>
</reference>
<dbReference type="Pfam" id="PF13646">
    <property type="entry name" value="HEAT_2"/>
    <property type="match status" value="1"/>
</dbReference>
<keyword evidence="3" id="KW-1185">Reference proteome</keyword>
<keyword evidence="1" id="KW-1133">Transmembrane helix</keyword>
<evidence type="ECO:0000313" key="2">
    <source>
        <dbReference type="EMBL" id="MEM5948172.1"/>
    </source>
</evidence>
<dbReference type="SMART" id="SM00567">
    <property type="entry name" value="EZ_HEAT"/>
    <property type="match status" value="2"/>
</dbReference>
<proteinExistence type="predicted"/>
<dbReference type="InterPro" id="IPR016024">
    <property type="entry name" value="ARM-type_fold"/>
</dbReference>
<dbReference type="EMBL" id="JBCHKQ010000002">
    <property type="protein sequence ID" value="MEM5948172.1"/>
    <property type="molecule type" value="Genomic_DNA"/>
</dbReference>
<feature type="transmembrane region" description="Helical" evidence="1">
    <location>
        <begin position="12"/>
        <end position="33"/>
    </location>
</feature>
<keyword evidence="1" id="KW-0812">Transmembrane</keyword>
<dbReference type="InterPro" id="IPR011989">
    <property type="entry name" value="ARM-like"/>
</dbReference>
<dbReference type="Gene3D" id="1.25.10.10">
    <property type="entry name" value="Leucine-rich Repeat Variant"/>
    <property type="match status" value="3"/>
</dbReference>
<dbReference type="RefSeq" id="WP_420069618.1">
    <property type="nucleotide sequence ID" value="NZ_JBCHKQ010000002.1"/>
</dbReference>
<dbReference type="PANTHER" id="PTHR12697">
    <property type="entry name" value="PBS LYASE HEAT-LIKE PROTEIN"/>
    <property type="match status" value="1"/>
</dbReference>
<sequence length="854" mass="97985">MGKIWQISQTTSLIIIATITVILILTVTLLIIIRNKKQKQYFINIVEEFSSTADLLREKIVEKFSPSNLIRLLPLIEELAEEKALPLITLSGMDSFLYRKLISGGNYKTFDLVRRHAVETSMYACFYYALKNPKMIEHLFSHPDYSDIEIMRFIALTWDRTPFDTKKAFYLLQDRINLITELTADQQSQCRLFASSILVNSPEERITRLLLQMVEDPDYNVRKIIISNLPSNILKEKIESILAEDPSCEVREEAWKKLTKEEREAFLDKNITDQHALHILRLLNPTDKNHQEFALRCLKSPNEELAFYAAHFLCKQPGSILDYIFIKADSRDRDGFKEAETILTKAAGYQATAFLNSVARIENTDTILLALKILREKGEKKHILTITRKLIAASVWEKNPRTYRELIKTILARRDEISLLHIKKFLKSNKNNHQLINATLELLDKNTVNLVSDLLSELFLDPKYKKRKKLEELLSMEEKSILLPLLLETIEDKGKPLILKKSAIRVLALQKLPYCIGLLLEELPTLSQEEAVELTNILSQYPEEAIAPEIETYINTYDARMVSTLIAALPVEYKKKYNKKIEEKMSSPDPMVRIAAAYSIAEIADNKQLQNMETLLHDPDIAVRANVARILAERGNKKIYNKLSQILQSDDEFSEVKHSILEGLGKSNNPDKIPLLMDITESTPELEKYITRTLTNRMSPECIKALAEELKNRKERTREVIKQAFKAQGELAENNLLELLKQDIGGIKPIINQLLEDTGLIDIYINRLNNRNNDIRKEAAKLLSKIGTEHALRGLVLAAADPEEDIRIITIKAIAGLEGKNGKDILDRLLSDPNKKVRKYTRWALERKKLENKA</sequence>
<protein>
    <submittedName>
        <fullName evidence="2">HEAT repeat domain-containing protein</fullName>
    </submittedName>
</protein>
<keyword evidence="1" id="KW-0472">Membrane</keyword>
<dbReference type="InterPro" id="IPR004155">
    <property type="entry name" value="PBS_lyase_HEAT"/>
</dbReference>
<comment type="caution">
    <text evidence="2">The sequence shown here is derived from an EMBL/GenBank/DDBJ whole genome shotgun (WGS) entry which is preliminary data.</text>
</comment>